<dbReference type="RefSeq" id="WP_184677505.1">
    <property type="nucleotide sequence ID" value="NZ_JACHGY010000001.1"/>
</dbReference>
<name>A0A7X0H8W5_9BACT</name>
<dbReference type="EMBL" id="JACHGY010000001">
    <property type="protein sequence ID" value="MBB6429954.1"/>
    <property type="molecule type" value="Genomic_DNA"/>
</dbReference>
<dbReference type="Proteomes" id="UP000541810">
    <property type="component" value="Unassembled WGS sequence"/>
</dbReference>
<keyword evidence="2" id="KW-1185">Reference proteome</keyword>
<reference evidence="1 2" key="1">
    <citation type="submission" date="2020-08" db="EMBL/GenBank/DDBJ databases">
        <title>Genomic Encyclopedia of Type Strains, Phase IV (KMG-IV): sequencing the most valuable type-strain genomes for metagenomic binning, comparative biology and taxonomic classification.</title>
        <authorList>
            <person name="Goeker M."/>
        </authorList>
    </citation>
    <scope>NUCLEOTIDE SEQUENCE [LARGE SCALE GENOMIC DNA]</scope>
    <source>
        <strain evidence="1 2">DSM 103725</strain>
    </source>
</reference>
<gene>
    <name evidence="1" type="ORF">HNQ40_001760</name>
</gene>
<organism evidence="1 2">
    <name type="scientific">Algisphaera agarilytica</name>
    <dbReference type="NCBI Taxonomy" id="1385975"/>
    <lineage>
        <taxon>Bacteria</taxon>
        <taxon>Pseudomonadati</taxon>
        <taxon>Planctomycetota</taxon>
        <taxon>Phycisphaerae</taxon>
        <taxon>Phycisphaerales</taxon>
        <taxon>Phycisphaeraceae</taxon>
        <taxon>Algisphaera</taxon>
    </lineage>
</organism>
<proteinExistence type="predicted"/>
<sequence>MTTLVSAIRTTARGVLGLSKSALDLEPVPEEMLRDRRKACAACPAAMRTKQLGVASSAGKLHVLTPMSTCSVCKCNLHAKTRLASETCPRHHW</sequence>
<evidence type="ECO:0000313" key="1">
    <source>
        <dbReference type="EMBL" id="MBB6429954.1"/>
    </source>
</evidence>
<evidence type="ECO:0000313" key="2">
    <source>
        <dbReference type="Proteomes" id="UP000541810"/>
    </source>
</evidence>
<comment type="caution">
    <text evidence="1">The sequence shown here is derived from an EMBL/GenBank/DDBJ whole genome shotgun (WGS) entry which is preliminary data.</text>
</comment>
<protein>
    <submittedName>
        <fullName evidence="1">Uncharacterized protein</fullName>
    </submittedName>
</protein>
<accession>A0A7X0H8W5</accession>
<dbReference type="AlphaFoldDB" id="A0A7X0H8W5"/>